<dbReference type="Proteomes" id="UP001230504">
    <property type="component" value="Unassembled WGS sequence"/>
</dbReference>
<evidence type="ECO:0000313" key="1">
    <source>
        <dbReference type="EMBL" id="KAK1593853.1"/>
    </source>
</evidence>
<gene>
    <name evidence="1" type="ORF">LY79DRAFT_551099</name>
</gene>
<name>A0AAD8V5Y1_9PEZI</name>
<dbReference type="RefSeq" id="XP_060415119.1">
    <property type="nucleotide sequence ID" value="XM_060557613.1"/>
</dbReference>
<accession>A0AAD8V5Y1</accession>
<dbReference type="AlphaFoldDB" id="A0AAD8V5Y1"/>
<dbReference type="GeneID" id="85441853"/>
<proteinExistence type="predicted"/>
<evidence type="ECO:0000313" key="2">
    <source>
        <dbReference type="Proteomes" id="UP001230504"/>
    </source>
</evidence>
<dbReference type="EMBL" id="JAHLJV010000023">
    <property type="protein sequence ID" value="KAK1593853.1"/>
    <property type="molecule type" value="Genomic_DNA"/>
</dbReference>
<protein>
    <submittedName>
        <fullName evidence="1">Uncharacterized protein</fullName>
    </submittedName>
</protein>
<reference evidence="1" key="1">
    <citation type="submission" date="2021-06" db="EMBL/GenBank/DDBJ databases">
        <title>Comparative genomics, transcriptomics and evolutionary studies reveal genomic signatures of adaptation to plant cell wall in hemibiotrophic fungi.</title>
        <authorList>
            <consortium name="DOE Joint Genome Institute"/>
            <person name="Baroncelli R."/>
            <person name="Diaz J.F."/>
            <person name="Benocci T."/>
            <person name="Peng M."/>
            <person name="Battaglia E."/>
            <person name="Haridas S."/>
            <person name="Andreopoulos W."/>
            <person name="Labutti K."/>
            <person name="Pangilinan J."/>
            <person name="Floch G.L."/>
            <person name="Makela M.R."/>
            <person name="Henrissat B."/>
            <person name="Grigoriev I.V."/>
            <person name="Crouch J.A."/>
            <person name="De Vries R.P."/>
            <person name="Sukno S.A."/>
            <person name="Thon M.R."/>
        </authorList>
    </citation>
    <scope>NUCLEOTIDE SEQUENCE</scope>
    <source>
        <strain evidence="1">CBS 125086</strain>
    </source>
</reference>
<comment type="caution">
    <text evidence="1">The sequence shown here is derived from an EMBL/GenBank/DDBJ whole genome shotgun (WGS) entry which is preliminary data.</text>
</comment>
<keyword evidence="2" id="KW-1185">Reference proteome</keyword>
<sequence length="73" mass="8284">MLAAYLREKGLLTRDLIDNYLFLYKFLTHLKLRLNLCRDISRNCAVAITDPPLSSQLVLTLLQPTVALGLLII</sequence>
<organism evidence="1 2">
    <name type="scientific">Colletotrichum navitas</name>
    <dbReference type="NCBI Taxonomy" id="681940"/>
    <lineage>
        <taxon>Eukaryota</taxon>
        <taxon>Fungi</taxon>
        <taxon>Dikarya</taxon>
        <taxon>Ascomycota</taxon>
        <taxon>Pezizomycotina</taxon>
        <taxon>Sordariomycetes</taxon>
        <taxon>Hypocreomycetidae</taxon>
        <taxon>Glomerellales</taxon>
        <taxon>Glomerellaceae</taxon>
        <taxon>Colletotrichum</taxon>
        <taxon>Colletotrichum graminicola species complex</taxon>
    </lineage>
</organism>